<dbReference type="AlphaFoldDB" id="A0A3P6Q0Z5"/>
<dbReference type="OrthoDB" id="65481at2759"/>
<proteinExistence type="predicted"/>
<dbReference type="EMBL" id="UYRR01013254">
    <property type="protein sequence ID" value="VDK26714.1"/>
    <property type="molecule type" value="Genomic_DNA"/>
</dbReference>
<keyword evidence="3" id="KW-1185">Reference proteome</keyword>
<dbReference type="Gene3D" id="2.60.40.10">
    <property type="entry name" value="Immunoglobulins"/>
    <property type="match status" value="1"/>
</dbReference>
<protein>
    <recommendedName>
        <fullName evidence="1">Fibronectin type-III domain-containing protein</fullName>
    </recommendedName>
</protein>
<dbReference type="Proteomes" id="UP000267096">
    <property type="component" value="Unassembled WGS sequence"/>
</dbReference>
<evidence type="ECO:0000259" key="1">
    <source>
        <dbReference type="PROSITE" id="PS50853"/>
    </source>
</evidence>
<reference evidence="2 3" key="1">
    <citation type="submission" date="2018-11" db="EMBL/GenBank/DDBJ databases">
        <authorList>
            <consortium name="Pathogen Informatics"/>
        </authorList>
    </citation>
    <scope>NUCLEOTIDE SEQUENCE [LARGE SCALE GENOMIC DNA]</scope>
</reference>
<dbReference type="PROSITE" id="PS50853">
    <property type="entry name" value="FN3"/>
    <property type="match status" value="1"/>
</dbReference>
<dbReference type="InterPro" id="IPR013783">
    <property type="entry name" value="Ig-like_fold"/>
</dbReference>
<dbReference type="InterPro" id="IPR036116">
    <property type="entry name" value="FN3_sf"/>
</dbReference>
<dbReference type="CDD" id="cd00063">
    <property type="entry name" value="FN3"/>
    <property type="match status" value="1"/>
</dbReference>
<sequence>MIQENDQWIVRWEKPLSDGGSSITSYAVEYRPTENTEWEIAERGIDDNSLWWKPPQTNFVSDEAEFRIRAANSEGFGTYAYSKPQSGKFFATVKIHSCNFSILV</sequence>
<name>A0A3P6Q0Z5_ANISI</name>
<dbReference type="InterPro" id="IPR003961">
    <property type="entry name" value="FN3_dom"/>
</dbReference>
<feature type="domain" description="Fibronectin type-III" evidence="1">
    <location>
        <begin position="1"/>
        <end position="95"/>
    </location>
</feature>
<evidence type="ECO:0000313" key="2">
    <source>
        <dbReference type="EMBL" id="VDK26714.1"/>
    </source>
</evidence>
<gene>
    <name evidence="2" type="ORF">ASIM_LOCUS6226</name>
</gene>
<dbReference type="SUPFAM" id="SSF49265">
    <property type="entry name" value="Fibronectin type III"/>
    <property type="match status" value="1"/>
</dbReference>
<evidence type="ECO:0000313" key="3">
    <source>
        <dbReference type="Proteomes" id="UP000267096"/>
    </source>
</evidence>
<organism evidence="2 3">
    <name type="scientific">Anisakis simplex</name>
    <name type="common">Herring worm</name>
    <dbReference type="NCBI Taxonomy" id="6269"/>
    <lineage>
        <taxon>Eukaryota</taxon>
        <taxon>Metazoa</taxon>
        <taxon>Ecdysozoa</taxon>
        <taxon>Nematoda</taxon>
        <taxon>Chromadorea</taxon>
        <taxon>Rhabditida</taxon>
        <taxon>Spirurina</taxon>
        <taxon>Ascaridomorpha</taxon>
        <taxon>Ascaridoidea</taxon>
        <taxon>Anisakidae</taxon>
        <taxon>Anisakis</taxon>
        <taxon>Anisakis simplex complex</taxon>
    </lineage>
</organism>
<accession>A0A3P6Q0Z5</accession>